<dbReference type="Proteomes" id="UP001410394">
    <property type="component" value="Unassembled WGS sequence"/>
</dbReference>
<dbReference type="EMBL" id="JBDIVE010000001">
    <property type="protein sequence ID" value="MEN3067041.1"/>
    <property type="molecule type" value="Genomic_DNA"/>
</dbReference>
<keyword evidence="9 13" id="KW-1133">Transmembrane helix</keyword>
<evidence type="ECO:0000256" key="5">
    <source>
        <dbReference type="ARBA" id="ARBA00022617"/>
    </source>
</evidence>
<evidence type="ECO:0000256" key="6">
    <source>
        <dbReference type="ARBA" id="ARBA00022692"/>
    </source>
</evidence>
<keyword evidence="3" id="KW-0813">Transport</keyword>
<accession>A0ABU9YTJ8</accession>
<evidence type="ECO:0000256" key="3">
    <source>
        <dbReference type="ARBA" id="ARBA00022448"/>
    </source>
</evidence>
<comment type="cofactor">
    <cofactor evidence="1">
        <name>heme b</name>
        <dbReference type="ChEBI" id="CHEBI:60344"/>
    </cofactor>
</comment>
<evidence type="ECO:0000256" key="11">
    <source>
        <dbReference type="ARBA" id="ARBA00023136"/>
    </source>
</evidence>
<feature type="transmembrane region" description="Helical" evidence="13">
    <location>
        <begin position="144"/>
        <end position="161"/>
    </location>
</feature>
<keyword evidence="8" id="KW-0249">Electron transport</keyword>
<dbReference type="InterPro" id="IPR052168">
    <property type="entry name" value="Cytochrome_b561_oxidase"/>
</dbReference>
<organism evidence="15 16">
    <name type="scientific">Uliginosibacterium sediminicola</name>
    <dbReference type="NCBI Taxonomy" id="2024550"/>
    <lineage>
        <taxon>Bacteria</taxon>
        <taxon>Pseudomonadati</taxon>
        <taxon>Pseudomonadota</taxon>
        <taxon>Betaproteobacteria</taxon>
        <taxon>Rhodocyclales</taxon>
        <taxon>Zoogloeaceae</taxon>
        <taxon>Uliginosibacterium</taxon>
    </lineage>
</organism>
<dbReference type="Gene3D" id="1.20.950.20">
    <property type="entry name" value="Transmembrane di-heme cytochromes, Chain C"/>
    <property type="match status" value="1"/>
</dbReference>
<evidence type="ECO:0000256" key="7">
    <source>
        <dbReference type="ARBA" id="ARBA00022723"/>
    </source>
</evidence>
<evidence type="ECO:0000256" key="9">
    <source>
        <dbReference type="ARBA" id="ARBA00022989"/>
    </source>
</evidence>
<keyword evidence="5" id="KW-0349">Heme</keyword>
<feature type="domain" description="Cytochrome b561 bacterial/Ni-hydrogenase" evidence="14">
    <location>
        <begin position="8"/>
        <end position="177"/>
    </location>
</feature>
<feature type="transmembrane region" description="Helical" evidence="13">
    <location>
        <begin position="12"/>
        <end position="33"/>
    </location>
</feature>
<name>A0ABU9YTJ8_9RHOO</name>
<reference evidence="15 16" key="1">
    <citation type="journal article" date="2018" name="Int. J. Syst. Evol. Microbiol.">
        <title>Uliginosibacterium sediminicola sp. nov., isolated from freshwater sediment.</title>
        <authorList>
            <person name="Hwang W.M."/>
            <person name="Kim S.M."/>
            <person name="Kang K."/>
            <person name="Ahn T.Y."/>
        </authorList>
    </citation>
    <scope>NUCLEOTIDE SEQUENCE [LARGE SCALE GENOMIC DNA]</scope>
    <source>
        <strain evidence="15 16">M1-21</strain>
    </source>
</reference>
<evidence type="ECO:0000256" key="1">
    <source>
        <dbReference type="ARBA" id="ARBA00001970"/>
    </source>
</evidence>
<comment type="caution">
    <text evidence="15">The sequence shown here is derived from an EMBL/GenBank/DDBJ whole genome shotgun (WGS) entry which is preliminary data.</text>
</comment>
<dbReference type="Pfam" id="PF01292">
    <property type="entry name" value="Ni_hydr_CYTB"/>
    <property type="match status" value="1"/>
</dbReference>
<evidence type="ECO:0000313" key="15">
    <source>
        <dbReference type="EMBL" id="MEN3067041.1"/>
    </source>
</evidence>
<evidence type="ECO:0000256" key="8">
    <source>
        <dbReference type="ARBA" id="ARBA00022982"/>
    </source>
</evidence>
<comment type="similarity">
    <text evidence="12">Belongs to the cytochrome b561 family.</text>
</comment>
<dbReference type="PANTHER" id="PTHR30529">
    <property type="entry name" value="CYTOCHROME B561"/>
    <property type="match status" value="1"/>
</dbReference>
<dbReference type="PANTHER" id="PTHR30529:SF7">
    <property type="entry name" value="CYTOCHROME B561 BACTERIAL_NI-HYDROGENASE DOMAIN-CONTAINING PROTEIN"/>
    <property type="match status" value="1"/>
</dbReference>
<feature type="transmembrane region" description="Helical" evidence="13">
    <location>
        <begin position="93"/>
        <end position="111"/>
    </location>
</feature>
<evidence type="ECO:0000256" key="13">
    <source>
        <dbReference type="SAM" id="Phobius"/>
    </source>
</evidence>
<keyword evidence="7" id="KW-0479">Metal-binding</keyword>
<keyword evidence="6 13" id="KW-0812">Transmembrane</keyword>
<evidence type="ECO:0000256" key="4">
    <source>
        <dbReference type="ARBA" id="ARBA00022475"/>
    </source>
</evidence>
<evidence type="ECO:0000313" key="16">
    <source>
        <dbReference type="Proteomes" id="UP001410394"/>
    </source>
</evidence>
<dbReference type="RefSeq" id="WP_345917809.1">
    <property type="nucleotide sequence ID" value="NZ_JBDIVE010000001.1"/>
</dbReference>
<evidence type="ECO:0000259" key="14">
    <source>
        <dbReference type="Pfam" id="PF01292"/>
    </source>
</evidence>
<protein>
    <submittedName>
        <fullName evidence="15">Cytochrome b</fullName>
    </submittedName>
</protein>
<keyword evidence="10" id="KW-0408">Iron</keyword>
<dbReference type="InterPro" id="IPR011577">
    <property type="entry name" value="Cyt_b561_bac/Ni-Hgenase"/>
</dbReference>
<dbReference type="InterPro" id="IPR016174">
    <property type="entry name" value="Di-haem_cyt_TM"/>
</dbReference>
<sequence length="182" mass="20220">MTSSPKTYNRTAISLHWLVALGIAGTLSLGFYMSDLPFSPAKLQYYSWHKWAGVTIFALALFRLLWRAIHGAPAAPAGMPAWQHAAAEWTHRLLYVLMLAIPLSGWLMSSAKGFQTVYFGVLPIPDLIGKDPELGHSLTELHELLNFGMLGLVLMHAGAAFKHHLIDRDDVLARMLPFLKKS</sequence>
<evidence type="ECO:0000256" key="2">
    <source>
        <dbReference type="ARBA" id="ARBA00004651"/>
    </source>
</evidence>
<proteinExistence type="inferred from homology"/>
<keyword evidence="11 13" id="KW-0472">Membrane</keyword>
<evidence type="ECO:0000256" key="12">
    <source>
        <dbReference type="ARBA" id="ARBA00037975"/>
    </source>
</evidence>
<keyword evidence="4" id="KW-1003">Cell membrane</keyword>
<gene>
    <name evidence="15" type="ORF">ABDB84_01050</name>
</gene>
<dbReference type="SUPFAM" id="SSF81342">
    <property type="entry name" value="Transmembrane di-heme cytochromes"/>
    <property type="match status" value="1"/>
</dbReference>
<keyword evidence="16" id="KW-1185">Reference proteome</keyword>
<comment type="subcellular location">
    <subcellularLocation>
        <location evidence="2">Cell membrane</location>
        <topology evidence="2">Multi-pass membrane protein</topology>
    </subcellularLocation>
</comment>
<evidence type="ECO:0000256" key="10">
    <source>
        <dbReference type="ARBA" id="ARBA00023004"/>
    </source>
</evidence>
<feature type="transmembrane region" description="Helical" evidence="13">
    <location>
        <begin position="45"/>
        <end position="66"/>
    </location>
</feature>